<name>A0A4P9VFT3_9GAMM</name>
<dbReference type="SUPFAM" id="SSF50370">
    <property type="entry name" value="Ricin B-like lectins"/>
    <property type="match status" value="1"/>
</dbReference>
<evidence type="ECO:0000313" key="2">
    <source>
        <dbReference type="EMBL" id="RDH41893.1"/>
    </source>
</evidence>
<dbReference type="PANTHER" id="PTHR15730">
    <property type="entry name" value="EXPERIMENTAL AUTOIMMUNE PROSTATITIS ANTIGEN 2-RELATED"/>
    <property type="match status" value="1"/>
</dbReference>
<dbReference type="InterPro" id="IPR051244">
    <property type="entry name" value="TCAF"/>
</dbReference>
<comment type="caution">
    <text evidence="2">The sequence shown here is derived from an EMBL/GenBank/DDBJ whole genome shotgun (WGS) entry which is preliminary data.</text>
</comment>
<organism evidence="2 3">
    <name type="scientific">Zooshikella ganghwensis</name>
    <dbReference type="NCBI Taxonomy" id="202772"/>
    <lineage>
        <taxon>Bacteria</taxon>
        <taxon>Pseudomonadati</taxon>
        <taxon>Pseudomonadota</taxon>
        <taxon>Gammaproteobacteria</taxon>
        <taxon>Oceanospirillales</taxon>
        <taxon>Zooshikellaceae</taxon>
        <taxon>Zooshikella</taxon>
    </lineage>
</organism>
<gene>
    <name evidence="2" type="ORF">B9G39_26105</name>
</gene>
<dbReference type="EMBL" id="NDXW01000002">
    <property type="protein sequence ID" value="RDH41893.1"/>
    <property type="molecule type" value="Genomic_DNA"/>
</dbReference>
<dbReference type="SMART" id="SM01276">
    <property type="entry name" value="M60-like"/>
    <property type="match status" value="1"/>
</dbReference>
<sequence>MKGKIYFSVLGVVSTLGLNTSAAGPKPYHFIQLGGQAQCLTAQSPVSNLSSVKVSPCKELPEQQWYQDALGRLHVKVAPNFCMEAGRNPTNNADVFMWRCHQGTHQQWQLIDQQLQNRKNSQMVLDASVSEPGKAITYTAHGGNNQRWQLLSTKPPVDFGQLQVRLDQANKLLKQVAIGVENNAYYPADVEEFSSLVEDVKQLTDNEASTQSTVDQATKAIEEAISLFSALKISHKKDLEALYRNVQQVEFTGNNISQLVAFDSQGFLVHAKDPQLGFGTIVAGRLGKGRVVVLGREINTYLKAMMDPMTQPNMQQFASNLLSWLTARHSQSYDTVLQSADQRLKVLVEWKNWRNQKFDETYQIDTKPITNISKQAAFFDPTKFPLAIVDPRIESPEAQAVLETYVKEGGSLLMGDQVWTWKANLKTVPGQQLLAKAGIAWNGGKYKTNLSHQIASKPNVDELINANIRQRLALLKAIETGSATSSITNETLSQLTSGLSRTFQYLPESIVDTLLTDKNTMLKYPLNNLNEKPYTQLLAYADSTRKNLTTNQHPAAGHEVMGIIPPNTFSIDKTLKFDFNQVQSDWVRTSRTAPYWLSTGLYAPAGESIVINVTSPSDQTLEDGKPSQIEVRVNGHTDNIATKKNIKKWARPPKVSFTKKLNIGRNIINAPYGGLIYLTTSHKQYRQAQASITIKNAVKAPYFKLGEHTNTQWNSEIKHYPAPWGEIHSGNMIVLLSKQQLQQIEDVEAYAKAWQQLTNNTYQLMGLSKHKAIPHKTPTLPNRFHSDLTISAGWMHAGYPIMAPLAAKLEKYSNVLGWGAFHELGHNYQQHDWMLPGTTEVTVNLFSLYQQEQFSQPSRLTVQKNYDKVLKMLNEGKGWKDIKGPFERLVFYHQFVLAYGWNFYTNLYSQTRNLYHQRGFAKAKSQLPADYLLIMGSQITKEDLRRYFEKWQINISDEAKQQVAQMKLPMPAIPLWLYGTQQYNVDPYTL</sequence>
<accession>A0A4P9VFT3</accession>
<dbReference type="Gene3D" id="1.20.1270.90">
    <property type="entry name" value="AF1782-like"/>
    <property type="match status" value="1"/>
</dbReference>
<protein>
    <recommendedName>
        <fullName evidence="1">Peptidase M60 domain-containing protein</fullName>
    </recommendedName>
</protein>
<dbReference type="PANTHER" id="PTHR15730:SF5">
    <property type="entry name" value="SI:CH211-210B2.2-RELATED"/>
    <property type="match status" value="1"/>
</dbReference>
<dbReference type="InterPro" id="IPR035992">
    <property type="entry name" value="Ricin_B-like_lectins"/>
</dbReference>
<dbReference type="Pfam" id="PF17291">
    <property type="entry name" value="M60-like_N"/>
    <property type="match status" value="1"/>
</dbReference>
<dbReference type="Pfam" id="PF00652">
    <property type="entry name" value="Ricin_B_lectin"/>
    <property type="match status" value="1"/>
</dbReference>
<evidence type="ECO:0000313" key="3">
    <source>
        <dbReference type="Proteomes" id="UP000257039"/>
    </source>
</evidence>
<dbReference type="PROSITE" id="PS50231">
    <property type="entry name" value="RICIN_B_LECTIN"/>
    <property type="match status" value="1"/>
</dbReference>
<dbReference type="Gene3D" id="2.80.10.50">
    <property type="match status" value="1"/>
</dbReference>
<reference evidence="2 3" key="1">
    <citation type="submission" date="2017-04" db="EMBL/GenBank/DDBJ databases">
        <title>Draft genome sequence of Zooshikella ganghwensis VG4 isolated from Red Sea sediments.</title>
        <authorList>
            <person name="Rehman Z."/>
            <person name="Alam I."/>
            <person name="Kamau A."/>
            <person name="Bajic V."/>
            <person name="Leiknes T."/>
        </authorList>
    </citation>
    <scope>NUCLEOTIDE SEQUENCE [LARGE SCALE GENOMIC DNA]</scope>
    <source>
        <strain evidence="2 3">VG4</strain>
    </source>
</reference>
<dbReference type="InterPro" id="IPR000772">
    <property type="entry name" value="Ricin_B_lectin"/>
</dbReference>
<dbReference type="Pfam" id="PF13402">
    <property type="entry name" value="Peptidase_M60"/>
    <property type="match status" value="1"/>
</dbReference>
<dbReference type="SMART" id="SM00458">
    <property type="entry name" value="RICIN"/>
    <property type="match status" value="1"/>
</dbReference>
<dbReference type="InterPro" id="IPR031161">
    <property type="entry name" value="Peptidase_M60_dom"/>
</dbReference>
<feature type="domain" description="Peptidase M60" evidence="1">
    <location>
        <begin position="594"/>
        <end position="900"/>
    </location>
</feature>
<dbReference type="InterPro" id="IPR042279">
    <property type="entry name" value="Pep_M60_3"/>
</dbReference>
<dbReference type="RefSeq" id="WP_094789552.1">
    <property type="nucleotide sequence ID" value="NZ_NDXW01000002.1"/>
</dbReference>
<keyword evidence="3" id="KW-1185">Reference proteome</keyword>
<evidence type="ECO:0000259" key="1">
    <source>
        <dbReference type="PROSITE" id="PS51723"/>
    </source>
</evidence>
<dbReference type="Proteomes" id="UP000257039">
    <property type="component" value="Unassembled WGS sequence"/>
</dbReference>
<dbReference type="Gene3D" id="1.10.390.30">
    <property type="entry name" value="Peptidase M60, enhancin-like domain 3"/>
    <property type="match status" value="1"/>
</dbReference>
<proteinExistence type="predicted"/>
<dbReference type="AlphaFoldDB" id="A0A4P9VFT3"/>
<dbReference type="PROSITE" id="PS51723">
    <property type="entry name" value="PEPTIDASE_M60"/>
    <property type="match status" value="1"/>
</dbReference>
<dbReference type="Gene3D" id="2.60.120.1250">
    <property type="entry name" value="Peptidase M60, enhancin-like domain 1"/>
    <property type="match status" value="1"/>
</dbReference>
<dbReference type="InterPro" id="IPR035423">
    <property type="entry name" value="M60-like_N"/>
</dbReference>
<dbReference type="CDD" id="cd23456">
    <property type="entry name" value="beta-trefoil_Ricin_SCDase"/>
    <property type="match status" value="1"/>
</dbReference>
<dbReference type="Gene3D" id="3.40.390.80">
    <property type="entry name" value="Peptidase M60, enhancin-like domain 2"/>
    <property type="match status" value="1"/>
</dbReference>